<dbReference type="PANTHER" id="PTHR10039">
    <property type="entry name" value="AMELOGENIN"/>
    <property type="match status" value="1"/>
</dbReference>
<gene>
    <name evidence="3" type="ORF">L873DRAFT_1820436</name>
</gene>
<dbReference type="EMBL" id="ML120513">
    <property type="protein sequence ID" value="RPA90828.1"/>
    <property type="molecule type" value="Genomic_DNA"/>
</dbReference>
<proteinExistence type="predicted"/>
<feature type="domain" description="Nephrocystin 3-like N-terminal" evidence="2">
    <location>
        <begin position="64"/>
        <end position="102"/>
    </location>
</feature>
<dbReference type="Pfam" id="PF24883">
    <property type="entry name" value="NPHP3_N"/>
    <property type="match status" value="1"/>
</dbReference>
<protein>
    <recommendedName>
        <fullName evidence="2">Nephrocystin 3-like N-terminal domain-containing protein</fullName>
    </recommendedName>
</protein>
<evidence type="ECO:0000256" key="1">
    <source>
        <dbReference type="ARBA" id="ARBA00022737"/>
    </source>
</evidence>
<dbReference type="OrthoDB" id="1577640at2759"/>
<organism evidence="3 4">
    <name type="scientific">Choiromyces venosus 120613-1</name>
    <dbReference type="NCBI Taxonomy" id="1336337"/>
    <lineage>
        <taxon>Eukaryota</taxon>
        <taxon>Fungi</taxon>
        <taxon>Dikarya</taxon>
        <taxon>Ascomycota</taxon>
        <taxon>Pezizomycotina</taxon>
        <taxon>Pezizomycetes</taxon>
        <taxon>Pezizales</taxon>
        <taxon>Tuberaceae</taxon>
        <taxon>Choiromyces</taxon>
    </lineage>
</organism>
<reference evidence="3 4" key="1">
    <citation type="journal article" date="2018" name="Nat. Ecol. Evol.">
        <title>Pezizomycetes genomes reveal the molecular basis of ectomycorrhizal truffle lifestyle.</title>
        <authorList>
            <person name="Murat C."/>
            <person name="Payen T."/>
            <person name="Noel B."/>
            <person name="Kuo A."/>
            <person name="Morin E."/>
            <person name="Chen J."/>
            <person name="Kohler A."/>
            <person name="Krizsan K."/>
            <person name="Balestrini R."/>
            <person name="Da Silva C."/>
            <person name="Montanini B."/>
            <person name="Hainaut M."/>
            <person name="Levati E."/>
            <person name="Barry K.W."/>
            <person name="Belfiori B."/>
            <person name="Cichocki N."/>
            <person name="Clum A."/>
            <person name="Dockter R.B."/>
            <person name="Fauchery L."/>
            <person name="Guy J."/>
            <person name="Iotti M."/>
            <person name="Le Tacon F."/>
            <person name="Lindquist E.A."/>
            <person name="Lipzen A."/>
            <person name="Malagnac F."/>
            <person name="Mello A."/>
            <person name="Molinier V."/>
            <person name="Miyauchi S."/>
            <person name="Poulain J."/>
            <person name="Riccioni C."/>
            <person name="Rubini A."/>
            <person name="Sitrit Y."/>
            <person name="Splivallo R."/>
            <person name="Traeger S."/>
            <person name="Wang M."/>
            <person name="Zifcakova L."/>
            <person name="Wipf D."/>
            <person name="Zambonelli A."/>
            <person name="Paolocci F."/>
            <person name="Nowrousian M."/>
            <person name="Ottonello S."/>
            <person name="Baldrian P."/>
            <person name="Spatafora J.W."/>
            <person name="Henrissat B."/>
            <person name="Nagy L.G."/>
            <person name="Aury J.M."/>
            <person name="Wincker P."/>
            <person name="Grigoriev I.V."/>
            <person name="Bonfante P."/>
            <person name="Martin F.M."/>
        </authorList>
    </citation>
    <scope>NUCLEOTIDE SEQUENCE [LARGE SCALE GENOMIC DNA]</scope>
    <source>
        <strain evidence="3 4">120613-1</strain>
    </source>
</reference>
<evidence type="ECO:0000259" key="2">
    <source>
        <dbReference type="Pfam" id="PF24883"/>
    </source>
</evidence>
<feature type="non-terminal residue" evidence="3">
    <location>
        <position position="102"/>
    </location>
</feature>
<name>A0A3N4J1A2_9PEZI</name>
<evidence type="ECO:0000313" key="3">
    <source>
        <dbReference type="EMBL" id="RPA90828.1"/>
    </source>
</evidence>
<keyword evidence="4" id="KW-1185">Reference proteome</keyword>
<evidence type="ECO:0000313" key="4">
    <source>
        <dbReference type="Proteomes" id="UP000276215"/>
    </source>
</evidence>
<dbReference type="AlphaFoldDB" id="A0A3N4J1A2"/>
<keyword evidence="1" id="KW-0677">Repeat</keyword>
<sequence>MDQIYSQGSGSTGNIKSFNYNSCNKIVNIVNNTVADDKPQVLQWLSPLEPQKRHQHLRNNRYDGMGEWIFKRDEFVKWRTEEDGSHPAIFCEGDPGVGKTYL</sequence>
<accession>A0A3N4J1A2</accession>
<dbReference type="Proteomes" id="UP000276215">
    <property type="component" value="Unassembled WGS sequence"/>
</dbReference>
<dbReference type="InterPro" id="IPR056884">
    <property type="entry name" value="NPHP3-like_N"/>
</dbReference>